<evidence type="ECO:0000256" key="1">
    <source>
        <dbReference type="SAM" id="SignalP"/>
    </source>
</evidence>
<proteinExistence type="predicted"/>
<name>A0A9D4C008_DREPO</name>
<keyword evidence="3" id="KW-1185">Reference proteome</keyword>
<gene>
    <name evidence="2" type="ORF">DPMN_057461</name>
</gene>
<organism evidence="2 3">
    <name type="scientific">Dreissena polymorpha</name>
    <name type="common">Zebra mussel</name>
    <name type="synonym">Mytilus polymorpha</name>
    <dbReference type="NCBI Taxonomy" id="45954"/>
    <lineage>
        <taxon>Eukaryota</taxon>
        <taxon>Metazoa</taxon>
        <taxon>Spiralia</taxon>
        <taxon>Lophotrochozoa</taxon>
        <taxon>Mollusca</taxon>
        <taxon>Bivalvia</taxon>
        <taxon>Autobranchia</taxon>
        <taxon>Heteroconchia</taxon>
        <taxon>Euheterodonta</taxon>
        <taxon>Imparidentia</taxon>
        <taxon>Neoheterodontei</taxon>
        <taxon>Myida</taxon>
        <taxon>Dreissenoidea</taxon>
        <taxon>Dreissenidae</taxon>
        <taxon>Dreissena</taxon>
    </lineage>
</organism>
<dbReference type="AlphaFoldDB" id="A0A9D4C008"/>
<keyword evidence="1" id="KW-0732">Signal</keyword>
<protein>
    <recommendedName>
        <fullName evidence="4">Secreted protein</fullName>
    </recommendedName>
</protein>
<evidence type="ECO:0000313" key="3">
    <source>
        <dbReference type="Proteomes" id="UP000828390"/>
    </source>
</evidence>
<feature type="chain" id="PRO_5038669998" description="Secreted protein" evidence="1">
    <location>
        <begin position="25"/>
        <end position="70"/>
    </location>
</feature>
<feature type="signal peptide" evidence="1">
    <location>
        <begin position="1"/>
        <end position="24"/>
    </location>
</feature>
<sequence length="70" mass="7308">MDTRVLMCMVVIAVLLNQAAQGNACDVCGIRRCPPGTRCRRYGSAFRCSGYQAMGRLAPVGTGNKGGAGV</sequence>
<evidence type="ECO:0008006" key="4">
    <source>
        <dbReference type="Google" id="ProtNLM"/>
    </source>
</evidence>
<dbReference type="Proteomes" id="UP000828390">
    <property type="component" value="Unassembled WGS sequence"/>
</dbReference>
<accession>A0A9D4C008</accession>
<dbReference type="EMBL" id="JAIWYP010000013">
    <property type="protein sequence ID" value="KAH3714761.1"/>
    <property type="molecule type" value="Genomic_DNA"/>
</dbReference>
<comment type="caution">
    <text evidence="2">The sequence shown here is derived from an EMBL/GenBank/DDBJ whole genome shotgun (WGS) entry which is preliminary data.</text>
</comment>
<reference evidence="2" key="2">
    <citation type="submission" date="2020-11" db="EMBL/GenBank/DDBJ databases">
        <authorList>
            <person name="McCartney M.A."/>
            <person name="Auch B."/>
            <person name="Kono T."/>
            <person name="Mallez S."/>
            <person name="Becker A."/>
            <person name="Gohl D.M."/>
            <person name="Silverstein K.A.T."/>
            <person name="Koren S."/>
            <person name="Bechman K.B."/>
            <person name="Herman A."/>
            <person name="Abrahante J.E."/>
            <person name="Garbe J."/>
        </authorList>
    </citation>
    <scope>NUCLEOTIDE SEQUENCE</scope>
    <source>
        <strain evidence="2">Duluth1</strain>
        <tissue evidence="2">Whole animal</tissue>
    </source>
</reference>
<reference evidence="2" key="1">
    <citation type="journal article" date="2019" name="bioRxiv">
        <title>The Genome of the Zebra Mussel, Dreissena polymorpha: A Resource for Invasive Species Research.</title>
        <authorList>
            <person name="McCartney M.A."/>
            <person name="Auch B."/>
            <person name="Kono T."/>
            <person name="Mallez S."/>
            <person name="Zhang Y."/>
            <person name="Obille A."/>
            <person name="Becker A."/>
            <person name="Abrahante J.E."/>
            <person name="Garbe J."/>
            <person name="Badalamenti J.P."/>
            <person name="Herman A."/>
            <person name="Mangelson H."/>
            <person name="Liachko I."/>
            <person name="Sullivan S."/>
            <person name="Sone E.D."/>
            <person name="Koren S."/>
            <person name="Silverstein K.A.T."/>
            <person name="Beckman K.B."/>
            <person name="Gohl D.M."/>
        </authorList>
    </citation>
    <scope>NUCLEOTIDE SEQUENCE</scope>
    <source>
        <strain evidence="2">Duluth1</strain>
        <tissue evidence="2">Whole animal</tissue>
    </source>
</reference>
<evidence type="ECO:0000313" key="2">
    <source>
        <dbReference type="EMBL" id="KAH3714761.1"/>
    </source>
</evidence>